<dbReference type="EMBL" id="CP117449">
    <property type="protein sequence ID" value="WLH14749.1"/>
    <property type="molecule type" value="Genomic_DNA"/>
</dbReference>
<protein>
    <submittedName>
        <fullName evidence="4">Fumarylacetoacetate hydrolase family protein</fullName>
    </submittedName>
</protein>
<evidence type="ECO:0000259" key="3">
    <source>
        <dbReference type="Pfam" id="PF18288"/>
    </source>
</evidence>
<dbReference type="Pfam" id="PF01557">
    <property type="entry name" value="FAA_hydrolase"/>
    <property type="match status" value="1"/>
</dbReference>
<evidence type="ECO:0000313" key="4">
    <source>
        <dbReference type="EMBL" id="WLH14749.1"/>
    </source>
</evidence>
<comment type="similarity">
    <text evidence="1">Belongs to the hydratase/decarboxylase family.</text>
</comment>
<dbReference type="GO" id="GO:0016787">
    <property type="term" value="F:hydrolase activity"/>
    <property type="evidence" value="ECO:0007669"/>
    <property type="project" value="UniProtKB-KW"/>
</dbReference>
<dbReference type="PANTHER" id="PTHR43211:SF1">
    <property type="entry name" value="BLL6422 PROTEIN"/>
    <property type="match status" value="1"/>
</dbReference>
<proteinExistence type="inferred from homology"/>
<feature type="domain" description="Fumarylacetoacetase N-terminal" evidence="3">
    <location>
        <begin position="1"/>
        <end position="78"/>
    </location>
</feature>
<accession>A0ABY9GGG2</accession>
<dbReference type="InterPro" id="IPR011234">
    <property type="entry name" value="Fumarylacetoacetase-like_C"/>
</dbReference>
<feature type="domain" description="Fumarylacetoacetase-like C-terminal" evidence="2">
    <location>
        <begin position="84"/>
        <end position="319"/>
    </location>
</feature>
<evidence type="ECO:0000259" key="2">
    <source>
        <dbReference type="Pfam" id="PF01557"/>
    </source>
</evidence>
<organism evidence="4 5">
    <name type="scientific">Pseudomonas hefeiensis</name>
    <dbReference type="NCBI Taxonomy" id="2738125"/>
    <lineage>
        <taxon>Bacteria</taxon>
        <taxon>Pseudomonadati</taxon>
        <taxon>Pseudomonadota</taxon>
        <taxon>Gammaproteobacteria</taxon>
        <taxon>Pseudomonadales</taxon>
        <taxon>Pseudomonadaceae</taxon>
        <taxon>Pseudomonas</taxon>
    </lineage>
</organism>
<evidence type="ECO:0000256" key="1">
    <source>
        <dbReference type="ARBA" id="ARBA00010715"/>
    </source>
</evidence>
<dbReference type="Gene3D" id="3.90.850.10">
    <property type="entry name" value="Fumarylacetoacetase-like, C-terminal domain"/>
    <property type="match status" value="1"/>
</dbReference>
<dbReference type="InterPro" id="IPR036663">
    <property type="entry name" value="Fumarylacetoacetase_C_sf"/>
</dbReference>
<evidence type="ECO:0000313" key="5">
    <source>
        <dbReference type="Proteomes" id="UP001230339"/>
    </source>
</evidence>
<dbReference type="Proteomes" id="UP001230339">
    <property type="component" value="Chromosome"/>
</dbReference>
<keyword evidence="4" id="KW-0378">Hydrolase</keyword>
<sequence>MKLATLKSTGRDGRLVLVSRDLHQALEVGDIAATLQQAIDRWDEVQPRLQVLYRKLNEGRAPGAFAFDPAQAGAPLPRTYQWLDGSSFISHGQLMQKAFHLEPIEDVESIALIYQGAGDDFLGSRDDIPLPSEQHGIDFEGEFAVVVDEVPMGCSADAAMAHIKLVLQLNDVSLRALAPREMKTGFGFIQAKPSSSFAAVAVTPDELGDAWREGRVHLPLQVEWNGEWFGNPHGGAMHFGFHHLIAHAALTRRLGAGTVVGSGTVSNVDQKMGSACIAERRAIEMIEHGAPRTGFMRFGDRVRMEVLGSDGQSLFGGIDQRVVSSLGAGKALCES</sequence>
<dbReference type="InterPro" id="IPR041072">
    <property type="entry name" value="FAA_hydro_N"/>
</dbReference>
<dbReference type="SUPFAM" id="SSF56529">
    <property type="entry name" value="FAH"/>
    <property type="match status" value="1"/>
</dbReference>
<dbReference type="Pfam" id="PF18288">
    <property type="entry name" value="FAA_hydro_N_2"/>
    <property type="match status" value="1"/>
</dbReference>
<name>A0ABY9GGG2_9PSED</name>
<dbReference type="RefSeq" id="WP_305389423.1">
    <property type="nucleotide sequence ID" value="NZ_CP117426.1"/>
</dbReference>
<reference evidence="4 5" key="1">
    <citation type="submission" date="2023-02" db="EMBL/GenBank/DDBJ databases">
        <title>Evolution of Hrp T3SS in non-pathogenic Pseudomonas fluorescens.</title>
        <authorList>
            <person name="Liao K."/>
            <person name="Wei H."/>
            <person name="Gu Y."/>
        </authorList>
    </citation>
    <scope>NUCLEOTIDE SEQUENCE [LARGE SCALE GENOMIC DNA]</scope>
    <source>
        <strain evidence="4 5">FP205</strain>
    </source>
</reference>
<keyword evidence="5" id="KW-1185">Reference proteome</keyword>
<gene>
    <name evidence="4" type="ORF">PSH57_10750</name>
</gene>
<dbReference type="PANTHER" id="PTHR43211">
    <property type="entry name" value="FUMARYLACETOACETATE HYDROLASE"/>
    <property type="match status" value="1"/>
</dbReference>